<keyword evidence="9 19" id="KW-0812">Transmembrane</keyword>
<keyword evidence="14 19" id="KW-0472">Membrane</keyword>
<evidence type="ECO:0000256" key="8">
    <source>
        <dbReference type="ARBA" id="ARBA00022679"/>
    </source>
</evidence>
<dbReference type="EMBL" id="BLLK01000047">
    <property type="protein sequence ID" value="GFH55213.1"/>
    <property type="molecule type" value="Genomic_DNA"/>
</dbReference>
<dbReference type="InterPro" id="IPR000715">
    <property type="entry name" value="Glycosyl_transferase_4"/>
</dbReference>
<evidence type="ECO:0000256" key="17">
    <source>
        <dbReference type="ARBA" id="ARBA00044717"/>
    </source>
</evidence>
<evidence type="ECO:0000256" key="12">
    <source>
        <dbReference type="ARBA" id="ARBA00022842"/>
    </source>
</evidence>
<evidence type="ECO:0000256" key="14">
    <source>
        <dbReference type="ARBA" id="ARBA00023136"/>
    </source>
</evidence>
<keyword evidence="10" id="KW-0479">Metal-binding</keyword>
<dbReference type="Proteomes" id="UP001054902">
    <property type="component" value="Unassembled WGS sequence"/>
</dbReference>
<dbReference type="CDD" id="cd06855">
    <property type="entry name" value="GT_GPT_euk"/>
    <property type="match status" value="1"/>
</dbReference>
<gene>
    <name evidence="21" type="ORF">CTEN210_11689</name>
</gene>
<dbReference type="Pfam" id="PF00953">
    <property type="entry name" value="Glycos_transf_4"/>
    <property type="match status" value="1"/>
</dbReference>
<comment type="subcellular location">
    <subcellularLocation>
        <location evidence="2">Endoplasmic reticulum membrane</location>
        <topology evidence="2">Multi-pass membrane protein</topology>
    </subcellularLocation>
</comment>
<dbReference type="GO" id="GO:0006488">
    <property type="term" value="P:dolichol-linked oligosaccharide biosynthetic process"/>
    <property type="evidence" value="ECO:0007669"/>
    <property type="project" value="InterPro"/>
</dbReference>
<evidence type="ECO:0000256" key="19">
    <source>
        <dbReference type="SAM" id="Phobius"/>
    </source>
</evidence>
<evidence type="ECO:0000313" key="22">
    <source>
        <dbReference type="Proteomes" id="UP001054902"/>
    </source>
</evidence>
<dbReference type="AlphaFoldDB" id="A0AAD3D045"/>
<comment type="function">
    <text evidence="17">UDP-N-acetylglucosamine--dolichyl-phosphate N-acetylglucosaminephosphotransferase that operates in the biosynthetic pathway of dolichol-linked oligosaccharides, the glycan precursors employed in protein asparagine (N)-glycosylation. The assembly of dolichol-linked oligosaccharides begins on the cytosolic side of the endoplasmic reticulum membrane and finishes in its lumen. The sequential addition of sugars to dolichol pyrophosphate produces dolichol-linked oligosaccharides containing fourteen sugars, including two GlcNAcs, nine mannoses and three glucoses. Once assembled, the oligosaccharide is transferred from the lipid to nascent proteins by oligosaccharyltransferases. Catalyzes the initial step of dolichol-linked oligosaccharide biosynthesis, transfering GlcNAc-1-P from cytosolic UDP-GlcNAc onto the carrier lipid dolichyl phosphate (P-dolichol), yielding GlcNAc-P-P-dolichol embedded in the cytoplasmic leaflet of the endoplasmic reticulum membrane.</text>
</comment>
<feature type="transmembrane region" description="Helical" evidence="19">
    <location>
        <begin position="123"/>
        <end position="144"/>
    </location>
</feature>
<keyword evidence="12" id="KW-0460">Magnesium</keyword>
<dbReference type="PANTHER" id="PTHR10571:SF0">
    <property type="entry name" value="UDP-N-ACETYLGLUCOSAMINE--DOLICHYL-PHOSPHATE N-ACETYLGLUCOSAMINEPHOSPHOTRANSFERASE"/>
    <property type="match status" value="1"/>
</dbReference>
<evidence type="ECO:0000256" key="11">
    <source>
        <dbReference type="ARBA" id="ARBA00022824"/>
    </source>
</evidence>
<feature type="transmembrane region" description="Helical" evidence="19">
    <location>
        <begin position="354"/>
        <end position="374"/>
    </location>
</feature>
<reference evidence="21 22" key="1">
    <citation type="journal article" date="2021" name="Sci. Rep.">
        <title>The genome of the diatom Chaetoceros tenuissimus carries an ancient integrated fragment of an extant virus.</title>
        <authorList>
            <person name="Hongo Y."/>
            <person name="Kimura K."/>
            <person name="Takaki Y."/>
            <person name="Yoshida Y."/>
            <person name="Baba S."/>
            <person name="Kobayashi G."/>
            <person name="Nagasaki K."/>
            <person name="Hano T."/>
            <person name="Tomaru Y."/>
        </authorList>
    </citation>
    <scope>NUCLEOTIDE SEQUENCE [LARGE SCALE GENOMIC DNA]</scope>
    <source>
        <strain evidence="21 22">NIES-3715</strain>
    </source>
</reference>
<protein>
    <recommendedName>
        <fullName evidence="6">UDP-N-acetylglucosamine--dolichyl-phosphate N-acetylglucosaminephosphotransferase</fullName>
        <ecNumber evidence="5">2.7.8.15</ecNumber>
    </recommendedName>
    <alternativeName>
        <fullName evidence="15">GlcNAc-1-P transferase</fullName>
    </alternativeName>
    <alternativeName>
        <fullName evidence="16">N-acetylglucosamine-1-phosphate transferase</fullName>
    </alternativeName>
</protein>
<evidence type="ECO:0000256" key="7">
    <source>
        <dbReference type="ARBA" id="ARBA00022676"/>
    </source>
</evidence>
<dbReference type="InterPro" id="IPR033895">
    <property type="entry name" value="GPT"/>
</dbReference>
<feature type="transmembrane region" description="Helical" evidence="19">
    <location>
        <begin position="182"/>
        <end position="204"/>
    </location>
</feature>
<keyword evidence="8" id="KW-0808">Transferase</keyword>
<evidence type="ECO:0000256" key="9">
    <source>
        <dbReference type="ARBA" id="ARBA00022692"/>
    </source>
</evidence>
<keyword evidence="7" id="KW-0328">Glycosyltransferase</keyword>
<feature type="transmembrane region" description="Helical" evidence="19">
    <location>
        <begin position="330"/>
        <end position="348"/>
    </location>
</feature>
<evidence type="ECO:0000256" key="13">
    <source>
        <dbReference type="ARBA" id="ARBA00022989"/>
    </source>
</evidence>
<comment type="similarity">
    <text evidence="4">Belongs to the glycosyltransferase 4 family.</text>
</comment>
<dbReference type="GO" id="GO:0046872">
    <property type="term" value="F:metal ion binding"/>
    <property type="evidence" value="ECO:0007669"/>
    <property type="project" value="UniProtKB-KW"/>
</dbReference>
<evidence type="ECO:0000256" key="10">
    <source>
        <dbReference type="ARBA" id="ARBA00022723"/>
    </source>
</evidence>
<proteinExistence type="inferred from homology"/>
<dbReference type="GO" id="GO:0003975">
    <property type="term" value="F:UDP-N-acetylglucosamine-dolichyl-phosphate N-acetylglucosaminephosphotransferase activity"/>
    <property type="evidence" value="ECO:0007669"/>
    <property type="project" value="UniProtKB-EC"/>
</dbReference>
<comment type="cofactor">
    <cofactor evidence="1">
        <name>Mg(2+)</name>
        <dbReference type="ChEBI" id="CHEBI:18420"/>
    </cofactor>
</comment>
<evidence type="ECO:0000256" key="4">
    <source>
        <dbReference type="ARBA" id="ARBA00009317"/>
    </source>
</evidence>
<dbReference type="GO" id="GO:0005789">
    <property type="term" value="C:endoplasmic reticulum membrane"/>
    <property type="evidence" value="ECO:0007669"/>
    <property type="project" value="UniProtKB-SubCell"/>
</dbReference>
<accession>A0AAD3D045</accession>
<dbReference type="EC" id="2.7.8.15" evidence="5"/>
<feature type="transmembrane region" description="Helical" evidence="19">
    <location>
        <begin position="300"/>
        <end position="318"/>
    </location>
</feature>
<evidence type="ECO:0000313" key="21">
    <source>
        <dbReference type="EMBL" id="GFH55213.1"/>
    </source>
</evidence>
<sequence>MKVKQILLTSIPLLPASILLTQTLIPQNPCETLYQWISSCITQRFKLGQGYNYEGQEMNDDTNSSTQEISNQLLAYLVISVIGYTATDRLIPVIKNYTLRKGISGKDLGKRGTKLEEKSIPEALGIVPGAIFLICLTLALVGFATSHPKKLLDLNSALLSVCFMLFLGFTDDVLDWPWRYKLILPTVASLPLLCCYNGSTSIVVPIQVRPLLMQHDALTTLGKILCFFIVVDENANGSIVNLGLWYFLYMGMLAVFCTNAINIYAGINGLEVGQSFVIASAVLFHNLLELHSDSGENHLFSAMIMTSFIGCSLGLLKHNWYPAQVFVGDTYCYFAGMVFGVVGILGHFSKTLLLFFIPQVLNFLYSIPQLFKIVPCPRHRLPKFNAETGLMQPSTFECKAHEYKWLKWGKNKNATQVANMTVVNLTLQILGPMSEERLCVVLLAFQVLSCAFGLLVRYYIAQFFFDK</sequence>
<evidence type="ECO:0000256" key="5">
    <source>
        <dbReference type="ARBA" id="ARBA00013225"/>
    </source>
</evidence>
<evidence type="ECO:0000256" key="16">
    <source>
        <dbReference type="ARBA" id="ARBA00033238"/>
    </source>
</evidence>
<keyword evidence="13 19" id="KW-1133">Transmembrane helix</keyword>
<comment type="catalytic activity">
    <reaction evidence="18">
        <text>a di-trans,poly-cis-dolichyl phosphate + UDP-N-acetyl-alpha-D-glucosamine = an N-acetyl-alpha-D-glucosaminyl-diphospho-di-trans,poly-cis-dolichol + UMP</text>
        <dbReference type="Rhea" id="RHEA:13289"/>
        <dbReference type="Rhea" id="RHEA-COMP:19498"/>
        <dbReference type="Rhea" id="RHEA-COMP:19507"/>
        <dbReference type="ChEBI" id="CHEBI:57683"/>
        <dbReference type="ChEBI" id="CHEBI:57705"/>
        <dbReference type="ChEBI" id="CHEBI:57865"/>
        <dbReference type="ChEBI" id="CHEBI:58427"/>
        <dbReference type="EC" id="2.7.8.15"/>
    </reaction>
    <physiologicalReaction direction="left-to-right" evidence="18">
        <dbReference type="Rhea" id="RHEA:13290"/>
    </physiologicalReaction>
</comment>
<evidence type="ECO:0000256" key="20">
    <source>
        <dbReference type="SAM" id="SignalP"/>
    </source>
</evidence>
<evidence type="ECO:0000256" key="6">
    <source>
        <dbReference type="ARBA" id="ARBA00017659"/>
    </source>
</evidence>
<keyword evidence="11" id="KW-0256">Endoplasmic reticulum</keyword>
<keyword evidence="22" id="KW-1185">Reference proteome</keyword>
<dbReference type="GO" id="GO:0016757">
    <property type="term" value="F:glycosyltransferase activity"/>
    <property type="evidence" value="ECO:0007669"/>
    <property type="project" value="UniProtKB-KW"/>
</dbReference>
<feature type="transmembrane region" description="Helical" evidence="19">
    <location>
        <begin position="243"/>
        <end position="265"/>
    </location>
</feature>
<keyword evidence="20" id="KW-0732">Signal</keyword>
<evidence type="ECO:0000256" key="15">
    <source>
        <dbReference type="ARBA" id="ARBA00029567"/>
    </source>
</evidence>
<comment type="pathway">
    <text evidence="3">Protein modification; protein glycosylation.</text>
</comment>
<evidence type="ECO:0000256" key="3">
    <source>
        <dbReference type="ARBA" id="ARBA00004922"/>
    </source>
</evidence>
<feature type="transmembrane region" description="Helical" evidence="19">
    <location>
        <begin position="438"/>
        <end position="460"/>
    </location>
</feature>
<feature type="chain" id="PRO_5041934148" description="UDP-N-acetylglucosamine--dolichyl-phosphate N-acetylglucosaminephosphotransferase" evidence="20">
    <location>
        <begin position="22"/>
        <end position="467"/>
    </location>
</feature>
<evidence type="ECO:0000256" key="2">
    <source>
        <dbReference type="ARBA" id="ARBA00004477"/>
    </source>
</evidence>
<evidence type="ECO:0000256" key="1">
    <source>
        <dbReference type="ARBA" id="ARBA00001946"/>
    </source>
</evidence>
<comment type="caution">
    <text evidence="21">The sequence shown here is derived from an EMBL/GenBank/DDBJ whole genome shotgun (WGS) entry which is preliminary data.</text>
</comment>
<name>A0AAD3D045_9STRA</name>
<feature type="signal peptide" evidence="20">
    <location>
        <begin position="1"/>
        <end position="21"/>
    </location>
</feature>
<evidence type="ECO:0000256" key="18">
    <source>
        <dbReference type="ARBA" id="ARBA00045078"/>
    </source>
</evidence>
<dbReference type="PANTHER" id="PTHR10571">
    <property type="entry name" value="UDP-N-ACETYLGLUCOSAMINE--DOLICHYL-PHOSPHATE N-ACETYLGLUCOSAMINEPHOSPHOTRANSFERASE"/>
    <property type="match status" value="1"/>
</dbReference>
<organism evidence="21 22">
    <name type="scientific">Chaetoceros tenuissimus</name>
    <dbReference type="NCBI Taxonomy" id="426638"/>
    <lineage>
        <taxon>Eukaryota</taxon>
        <taxon>Sar</taxon>
        <taxon>Stramenopiles</taxon>
        <taxon>Ochrophyta</taxon>
        <taxon>Bacillariophyta</taxon>
        <taxon>Coscinodiscophyceae</taxon>
        <taxon>Chaetocerotophycidae</taxon>
        <taxon>Chaetocerotales</taxon>
        <taxon>Chaetocerotaceae</taxon>
        <taxon>Chaetoceros</taxon>
    </lineage>
</organism>